<keyword evidence="4" id="KW-1185">Reference proteome</keyword>
<keyword evidence="1" id="KW-0175">Coiled coil</keyword>
<evidence type="ECO:0000313" key="3">
    <source>
        <dbReference type="EMBL" id="KAF2295445.1"/>
    </source>
</evidence>
<dbReference type="AlphaFoldDB" id="A0A6A6L4T1"/>
<evidence type="ECO:0000256" key="2">
    <source>
        <dbReference type="SAM" id="MobiDB-lite"/>
    </source>
</evidence>
<protein>
    <submittedName>
        <fullName evidence="3">Uncharacterized protein</fullName>
    </submittedName>
</protein>
<reference evidence="3 4" key="1">
    <citation type="journal article" date="2020" name="Mol. Plant">
        <title>The Chromosome-Based Rubber Tree Genome Provides New Insights into Spurge Genome Evolution and Rubber Biosynthesis.</title>
        <authorList>
            <person name="Liu J."/>
            <person name="Shi C."/>
            <person name="Shi C.C."/>
            <person name="Li W."/>
            <person name="Zhang Q.J."/>
            <person name="Zhang Y."/>
            <person name="Li K."/>
            <person name="Lu H.F."/>
            <person name="Shi C."/>
            <person name="Zhu S.T."/>
            <person name="Xiao Z.Y."/>
            <person name="Nan H."/>
            <person name="Yue Y."/>
            <person name="Zhu X.G."/>
            <person name="Wu Y."/>
            <person name="Hong X.N."/>
            <person name="Fan G.Y."/>
            <person name="Tong Y."/>
            <person name="Zhang D."/>
            <person name="Mao C.L."/>
            <person name="Liu Y.L."/>
            <person name="Hao S.J."/>
            <person name="Liu W.Q."/>
            <person name="Lv M.Q."/>
            <person name="Zhang H.B."/>
            <person name="Liu Y."/>
            <person name="Hu-Tang G.R."/>
            <person name="Wang J.P."/>
            <person name="Wang J.H."/>
            <person name="Sun Y.H."/>
            <person name="Ni S.B."/>
            <person name="Chen W.B."/>
            <person name="Zhang X.C."/>
            <person name="Jiao Y.N."/>
            <person name="Eichler E.E."/>
            <person name="Li G.H."/>
            <person name="Liu X."/>
            <person name="Gao L.Z."/>
        </authorList>
    </citation>
    <scope>NUCLEOTIDE SEQUENCE [LARGE SCALE GENOMIC DNA]</scope>
    <source>
        <strain evidence="4">cv. GT1</strain>
        <tissue evidence="3">Leaf</tissue>
    </source>
</reference>
<gene>
    <name evidence="3" type="ORF">GH714_032945</name>
</gene>
<feature type="compositionally biased region" description="Polar residues" evidence="2">
    <location>
        <begin position="11"/>
        <end position="21"/>
    </location>
</feature>
<feature type="compositionally biased region" description="Basic and acidic residues" evidence="2">
    <location>
        <begin position="1"/>
        <end position="10"/>
    </location>
</feature>
<feature type="coiled-coil region" evidence="1">
    <location>
        <begin position="25"/>
        <end position="59"/>
    </location>
</feature>
<dbReference type="Proteomes" id="UP000467840">
    <property type="component" value="Chromosome 7"/>
</dbReference>
<feature type="region of interest" description="Disordered" evidence="2">
    <location>
        <begin position="1"/>
        <end position="24"/>
    </location>
</feature>
<evidence type="ECO:0000256" key="1">
    <source>
        <dbReference type="SAM" id="Coils"/>
    </source>
</evidence>
<comment type="caution">
    <text evidence="3">The sequence shown here is derived from an EMBL/GenBank/DDBJ whole genome shotgun (WGS) entry which is preliminary data.</text>
</comment>
<organism evidence="3 4">
    <name type="scientific">Hevea brasiliensis</name>
    <name type="common">Para rubber tree</name>
    <name type="synonym">Siphonia brasiliensis</name>
    <dbReference type="NCBI Taxonomy" id="3981"/>
    <lineage>
        <taxon>Eukaryota</taxon>
        <taxon>Viridiplantae</taxon>
        <taxon>Streptophyta</taxon>
        <taxon>Embryophyta</taxon>
        <taxon>Tracheophyta</taxon>
        <taxon>Spermatophyta</taxon>
        <taxon>Magnoliopsida</taxon>
        <taxon>eudicotyledons</taxon>
        <taxon>Gunneridae</taxon>
        <taxon>Pentapetalae</taxon>
        <taxon>rosids</taxon>
        <taxon>fabids</taxon>
        <taxon>Malpighiales</taxon>
        <taxon>Euphorbiaceae</taxon>
        <taxon>Crotonoideae</taxon>
        <taxon>Micrandreae</taxon>
        <taxon>Hevea</taxon>
    </lineage>
</organism>
<accession>A0A6A6L4T1</accession>
<sequence>MMRRSRDGSVRSRNSSATCSNAEDIDELSIDLNREARDEDEFEEERLSILDQLKALEEKLLALHENELSEDGNSVEHSLKYSVKGYDESYELSTPEENGISHELSKDKHYTERKTMGSMAKSLLPLLDAAHNEYETEEGLLFEKMWHLKLLKWKTLHQFPNLN</sequence>
<dbReference type="EMBL" id="JAAGAX010000013">
    <property type="protein sequence ID" value="KAF2295445.1"/>
    <property type="molecule type" value="Genomic_DNA"/>
</dbReference>
<proteinExistence type="predicted"/>
<evidence type="ECO:0000313" key="4">
    <source>
        <dbReference type="Proteomes" id="UP000467840"/>
    </source>
</evidence>
<name>A0A6A6L4T1_HEVBR</name>